<evidence type="ECO:0000313" key="1">
    <source>
        <dbReference type="EMBL" id="SNB64756.1"/>
    </source>
</evidence>
<name>A0A212QYV0_9CHLR</name>
<organism evidence="1 2">
    <name type="scientific">Thermoflexus hugenholtzii JAD2</name>
    <dbReference type="NCBI Taxonomy" id="877466"/>
    <lineage>
        <taxon>Bacteria</taxon>
        <taxon>Bacillati</taxon>
        <taxon>Chloroflexota</taxon>
        <taxon>Thermoflexia</taxon>
        <taxon>Thermoflexales</taxon>
        <taxon>Thermoflexaceae</taxon>
        <taxon>Thermoflexus</taxon>
    </lineage>
</organism>
<gene>
    <name evidence="1" type="ORF">SAMN02746019_00008650</name>
</gene>
<evidence type="ECO:0000313" key="2">
    <source>
        <dbReference type="Proteomes" id="UP000197025"/>
    </source>
</evidence>
<dbReference type="EMBL" id="FYEK01000027">
    <property type="protein sequence ID" value="SNB64756.1"/>
    <property type="molecule type" value="Genomic_DNA"/>
</dbReference>
<accession>A0A212QYV0</accession>
<dbReference type="AlphaFoldDB" id="A0A212QYV0"/>
<protein>
    <submittedName>
        <fullName evidence="1">Uncharacterized protein</fullName>
    </submittedName>
</protein>
<dbReference type="Proteomes" id="UP000197025">
    <property type="component" value="Unassembled WGS sequence"/>
</dbReference>
<keyword evidence="2" id="KW-1185">Reference proteome</keyword>
<dbReference type="InParanoid" id="A0A212QYV0"/>
<sequence>MIRDWGLKERPEVGGWEVSGRDSEGGTLRILVQVRGEVLSLLIVNGTQEVATRQLLNQAAQALAARWGR</sequence>
<dbReference type="RefSeq" id="WP_088571115.1">
    <property type="nucleotide sequence ID" value="NZ_FYEK01000027.1"/>
</dbReference>
<proteinExistence type="predicted"/>
<reference evidence="2" key="1">
    <citation type="submission" date="2017-06" db="EMBL/GenBank/DDBJ databases">
        <authorList>
            <person name="Varghese N."/>
            <person name="Submissions S."/>
        </authorList>
    </citation>
    <scope>NUCLEOTIDE SEQUENCE [LARGE SCALE GENOMIC DNA]</scope>
    <source>
        <strain evidence="2">JAD2</strain>
    </source>
</reference>